<feature type="compositionally biased region" description="Acidic residues" evidence="1">
    <location>
        <begin position="418"/>
        <end position="432"/>
    </location>
</feature>
<name>A0A061APE5_CYBFA</name>
<dbReference type="EMBL" id="LK052887">
    <property type="protein sequence ID" value="CDR38994.1"/>
    <property type="molecule type" value="Genomic_DNA"/>
</dbReference>
<feature type="compositionally biased region" description="Polar residues" evidence="1">
    <location>
        <begin position="441"/>
        <end position="454"/>
    </location>
</feature>
<dbReference type="InterPro" id="IPR016833">
    <property type="entry name" value="Put_Na-Bile_cotransptr"/>
</dbReference>
<keyword evidence="2" id="KW-0812">Transmembrane</keyword>
<feature type="transmembrane region" description="Helical" evidence="2">
    <location>
        <begin position="64"/>
        <end position="82"/>
    </location>
</feature>
<sequence>MVEEQEKKPTLRQRTVAAYPRAGKALFWLWDFALKQWFFIVLGILIGVAKAAPNFARHGGLIKAEYSIGYGAVAIIFLQSGLSMKSKDLAKNLGHWRAHLTIQLMSFLVTSAIMFGVCSGIKAANDPHIDKWVLVGLIVTATCPTTVSSNVVMTTQANGNALLCLCEVFIGNMLGAFISPALLQMYTSTSGWEFGNPAADSSIQQLYKDVMKQLGLSVFVPTFVGQVIQNIFPKQTKWFLTTFKVNKISSFCLILVMFSSFSTAFYQKAFESVPKASCVFLVFFNIGMYGFWTIICFFIARPPFILWIFPTEPNETSSKTYTICYKIFRPFYYNRRDTITVMFCGAAKTAALGVSLVSSQYGDNFEYLGRLLVSLVLYQALQVITAQCMVSSFKKWEKKDHPELMQKQDEESQKSNTQEEEEEEEIEEEAVAEEQQSRSSVQNNVESANGSKEK</sequence>
<dbReference type="PANTHER" id="PTHR18640:SF5">
    <property type="entry name" value="SODIUM_BILE ACID COTRANSPORTER 7"/>
    <property type="match status" value="1"/>
</dbReference>
<accession>A0A061APE5</accession>
<dbReference type="FunFam" id="1.20.1530.20:FF:000024">
    <property type="entry name" value="YMR034C-like protein"/>
    <property type="match status" value="1"/>
</dbReference>
<keyword evidence="2" id="KW-1133">Transmembrane helix</keyword>
<organism evidence="3">
    <name type="scientific">Cyberlindnera fabianii</name>
    <name type="common">Yeast</name>
    <name type="synonym">Hansenula fabianii</name>
    <dbReference type="NCBI Taxonomy" id="36022"/>
    <lineage>
        <taxon>Eukaryota</taxon>
        <taxon>Fungi</taxon>
        <taxon>Dikarya</taxon>
        <taxon>Ascomycota</taxon>
        <taxon>Saccharomycotina</taxon>
        <taxon>Saccharomycetes</taxon>
        <taxon>Phaffomycetales</taxon>
        <taxon>Phaffomycetaceae</taxon>
        <taxon>Cyberlindnera</taxon>
    </lineage>
</organism>
<reference evidence="3" key="1">
    <citation type="journal article" date="2014" name="Genome Announc.">
        <title>Genome sequence of the yeast Cyberlindnera fabianii (Hansenula fabianii).</title>
        <authorList>
            <person name="Freel K.C."/>
            <person name="Sarilar V."/>
            <person name="Neuveglise C."/>
            <person name="Devillers H."/>
            <person name="Friedrich A."/>
            <person name="Schacherer J."/>
        </authorList>
    </citation>
    <scope>NUCLEOTIDE SEQUENCE</scope>
    <source>
        <strain evidence="3">YJS4271</strain>
    </source>
</reference>
<feature type="transmembrane region" description="Helical" evidence="2">
    <location>
        <begin position="159"/>
        <end position="183"/>
    </location>
</feature>
<evidence type="ECO:0000256" key="2">
    <source>
        <dbReference type="SAM" id="Phobius"/>
    </source>
</evidence>
<feature type="transmembrane region" description="Helical" evidence="2">
    <location>
        <begin position="34"/>
        <end position="52"/>
    </location>
</feature>
<keyword evidence="2" id="KW-0472">Membrane</keyword>
<dbReference type="PANTHER" id="PTHR18640">
    <property type="entry name" value="SOLUTE CARRIER FAMILY 10 MEMBER 7"/>
    <property type="match status" value="1"/>
</dbReference>
<feature type="transmembrane region" description="Helical" evidence="2">
    <location>
        <begin position="102"/>
        <end position="121"/>
    </location>
</feature>
<dbReference type="VEuPathDB" id="FungiDB:BON22_3451"/>
<evidence type="ECO:0000313" key="3">
    <source>
        <dbReference type="EMBL" id="CDR38994.1"/>
    </source>
</evidence>
<feature type="transmembrane region" description="Helical" evidence="2">
    <location>
        <begin position="248"/>
        <end position="266"/>
    </location>
</feature>
<feature type="transmembrane region" description="Helical" evidence="2">
    <location>
        <begin position="278"/>
        <end position="300"/>
    </location>
</feature>
<proteinExistence type="predicted"/>
<dbReference type="OrthoDB" id="188035at2759"/>
<dbReference type="InterPro" id="IPR038770">
    <property type="entry name" value="Na+/solute_symporter_sf"/>
</dbReference>
<feature type="transmembrane region" description="Helical" evidence="2">
    <location>
        <begin position="214"/>
        <end position="232"/>
    </location>
</feature>
<feature type="transmembrane region" description="Helical" evidence="2">
    <location>
        <begin position="133"/>
        <end position="153"/>
    </location>
</feature>
<dbReference type="Pfam" id="PF13593">
    <property type="entry name" value="SBF_like"/>
    <property type="match status" value="1"/>
</dbReference>
<feature type="region of interest" description="Disordered" evidence="1">
    <location>
        <begin position="400"/>
        <end position="454"/>
    </location>
</feature>
<gene>
    <name evidence="3" type="ORF">CYFA0S_02e10242g</name>
</gene>
<dbReference type="Gene3D" id="1.20.1530.20">
    <property type="match status" value="1"/>
</dbReference>
<evidence type="ECO:0000256" key="1">
    <source>
        <dbReference type="SAM" id="MobiDB-lite"/>
    </source>
</evidence>
<dbReference type="PhylomeDB" id="A0A061APE5"/>
<protein>
    <submittedName>
        <fullName evidence="3">CYFA0S02e10242g1_1</fullName>
    </submittedName>
</protein>
<dbReference type="AlphaFoldDB" id="A0A061APE5"/>
<feature type="transmembrane region" description="Helical" evidence="2">
    <location>
        <begin position="367"/>
        <end position="390"/>
    </location>
</feature>
<dbReference type="GO" id="GO:0005886">
    <property type="term" value="C:plasma membrane"/>
    <property type="evidence" value="ECO:0007669"/>
    <property type="project" value="TreeGrafter"/>
</dbReference>
<feature type="compositionally biased region" description="Basic and acidic residues" evidence="1">
    <location>
        <begin position="400"/>
        <end position="413"/>
    </location>
</feature>